<dbReference type="PANTHER" id="PTHR43143">
    <property type="entry name" value="METALLOPHOSPHOESTERASE, CALCINEURIN SUPERFAMILY"/>
    <property type="match status" value="1"/>
</dbReference>
<evidence type="ECO:0000313" key="2">
    <source>
        <dbReference type="EMBL" id="WCC79669.1"/>
    </source>
</evidence>
<name>A0ABY7QYN5_9ACTN</name>
<dbReference type="RefSeq" id="WP_271417859.1">
    <property type="nucleotide sequence ID" value="NZ_CP115668.1"/>
</dbReference>
<dbReference type="PROSITE" id="PS51318">
    <property type="entry name" value="TAT"/>
    <property type="match status" value="1"/>
</dbReference>
<sequence length="743" mass="80436">MSSISRRNLILGGAAITVAGVAVHKGWPANAAPYTTTGTVEDGPGIRGCIALLPDTQFYSRYGVADADLFTKQYPGLPNPYDCQTKWIADNTKTYRIEMTHHLGDVVDQSGDGHEDQFVVASRAMKILDDAKVSYSVIPGNHDVADDFRYYRTWFPESRQKSSPSFKAMGPSGLSNWHSFSVAGVPMMAVNVPWGSDTADLDWAESVLNAHPTVPTIITTHQIIDISPEGTALSTAFGERIWDRLIKTHNQVFLTVNGHHHGATNRILKNDAGQPVFQQLLDYQMAYQGGNGLMALMEFDFTHNQLSQTAFSPWVPLKGDKANSLDRALLEGPGDTWSTPFDFASRFASFGADFHPTGEVPSATKALRDHLREVFTPIAELPLVPPADDQDYPQVPGTLAHWRPMSVDGKLIEKDITDNGNDMTLMVAGAAPNSAALVDDHMNFSSGMQAIKFTPASKGNFSYFATSKDAPLNKEHFEKGYTFETFINIDKDYSDPNHWSAFVTRGGKRGDLPNFNVPGADDSDLEEPPMSGAISSLKEIQWAFTDIAEVGMGYSNWSGDVDLGKWYHIAIVDDPAQGSVFMYVNGVPMLRNQYGAKGQAHGINGFDDLPWIIGGSIYDNAMDKGFFGLIGEMRFIDHPTTAEQWLTARANKPSATPNPSSTPTSTPTVTPTSTPTSTGTPSSTPTGTPTSTPTGAGKPSGATPSTTPSGTTPSAGISVTKPSIRPSRPGRTLRPPRLPRTGR</sequence>
<dbReference type="SUPFAM" id="SSF56300">
    <property type="entry name" value="Metallo-dependent phosphatases"/>
    <property type="match status" value="1"/>
</dbReference>
<feature type="compositionally biased region" description="Low complexity" evidence="1">
    <location>
        <begin position="653"/>
        <end position="716"/>
    </location>
</feature>
<proteinExistence type="predicted"/>
<dbReference type="InterPro" id="IPR029052">
    <property type="entry name" value="Metallo-depent_PP-like"/>
</dbReference>
<dbReference type="Gene3D" id="3.60.21.10">
    <property type="match status" value="1"/>
</dbReference>
<dbReference type="InterPro" id="IPR013320">
    <property type="entry name" value="ConA-like_dom_sf"/>
</dbReference>
<dbReference type="SUPFAM" id="SSF49899">
    <property type="entry name" value="Concanavalin A-like lectins/glucanases"/>
    <property type="match status" value="1"/>
</dbReference>
<organism evidence="2 3">
    <name type="scientific">Cutibacterium equinum</name>
    <dbReference type="NCBI Taxonomy" id="3016342"/>
    <lineage>
        <taxon>Bacteria</taxon>
        <taxon>Bacillati</taxon>
        <taxon>Actinomycetota</taxon>
        <taxon>Actinomycetes</taxon>
        <taxon>Propionibacteriales</taxon>
        <taxon>Propionibacteriaceae</taxon>
        <taxon>Cutibacterium</taxon>
    </lineage>
</organism>
<protein>
    <submittedName>
        <fullName evidence="2">Metallophosphoesterase</fullName>
    </submittedName>
</protein>
<evidence type="ECO:0000313" key="3">
    <source>
        <dbReference type="Proteomes" id="UP001212097"/>
    </source>
</evidence>
<dbReference type="Gene3D" id="2.60.120.200">
    <property type="match status" value="1"/>
</dbReference>
<accession>A0ABY7QYN5</accession>
<evidence type="ECO:0000256" key="1">
    <source>
        <dbReference type="SAM" id="MobiDB-lite"/>
    </source>
</evidence>
<dbReference type="EMBL" id="CP115668">
    <property type="protein sequence ID" value="WCC79669.1"/>
    <property type="molecule type" value="Genomic_DNA"/>
</dbReference>
<dbReference type="InterPro" id="IPR006311">
    <property type="entry name" value="TAT_signal"/>
</dbReference>
<gene>
    <name evidence="2" type="ORF">O6R08_09260</name>
</gene>
<reference evidence="2 3" key="1">
    <citation type="submission" date="2023-06" db="EMBL/GenBank/DDBJ databases">
        <title>The Gram-positive Non-spore-bearing Anaerobic Bacilli of Human Feces.</title>
        <authorList>
            <person name="Eggerth A.H."/>
        </authorList>
    </citation>
    <scope>NUCLEOTIDE SEQUENCE [LARGE SCALE GENOMIC DNA]</scope>
    <source>
        <strain evidence="2 3">CBA3108</strain>
    </source>
</reference>
<feature type="compositionally biased region" description="Low complexity" evidence="1">
    <location>
        <begin position="725"/>
        <end position="743"/>
    </location>
</feature>
<dbReference type="Proteomes" id="UP001212097">
    <property type="component" value="Chromosome"/>
</dbReference>
<keyword evidence="3" id="KW-1185">Reference proteome</keyword>
<dbReference type="Pfam" id="PF13385">
    <property type="entry name" value="Laminin_G_3"/>
    <property type="match status" value="1"/>
</dbReference>
<dbReference type="PANTHER" id="PTHR43143:SF5">
    <property type="entry name" value="SECRETED PROTEIN"/>
    <property type="match status" value="1"/>
</dbReference>
<feature type="region of interest" description="Disordered" evidence="1">
    <location>
        <begin position="651"/>
        <end position="743"/>
    </location>
</feature>
<dbReference type="InterPro" id="IPR051918">
    <property type="entry name" value="STPP_CPPED1"/>
</dbReference>